<protein>
    <recommendedName>
        <fullName evidence="2">histidine kinase</fullName>
        <ecNumber evidence="2">2.7.13.3</ecNumber>
    </recommendedName>
</protein>
<dbReference type="GO" id="GO:0004673">
    <property type="term" value="F:protein histidine kinase activity"/>
    <property type="evidence" value="ECO:0007669"/>
    <property type="project" value="UniProtKB-EC"/>
</dbReference>
<dbReference type="SMART" id="SM00388">
    <property type="entry name" value="HisKA"/>
    <property type="match status" value="1"/>
</dbReference>
<dbReference type="Pfam" id="PF13426">
    <property type="entry name" value="PAS_9"/>
    <property type="match status" value="1"/>
</dbReference>
<dbReference type="Gene3D" id="3.30.565.10">
    <property type="entry name" value="Histidine kinase-like ATPase, C-terminal domain"/>
    <property type="match status" value="1"/>
</dbReference>
<sequence length="418" mass="48095">MFKSDDVFYKICFDSILEGICIANEEGRIVMINSALGEIFGYKKSEILGRKIDFLIPKSHHHIHHEQFNSFVKSPKKYKKGKGREFLGLHKNGSTLDLEIGLNYIEHEGSFYAKALISEIGTRKKHELLIKERNRNLEFEVEQQTAQLTHVVSELERSNLKLKEEIKERIIAENKAKIALEKEKELNIMQTKFISLASHEFKTPLSGILTSAGLIEKYNDKEPNGNINSHVTKIKNLVIQLNNILDDFLFLENTESENYAMRLSRFKFCDLINKLVKDAKAILKEGQKIEITPCKFSVELLQDRKVIDIIIKNVLYNAIKYSPEYSVIRMKIHNNDVLKISIEDEGIGIPKEEQEHVFERFYRAKNALPIQGTGIGLNIAKRYLVKLNGSIDIQSREHKGTKVVLQLPVTYKNLKAQD</sequence>
<evidence type="ECO:0000256" key="6">
    <source>
        <dbReference type="ARBA" id="ARBA00023012"/>
    </source>
</evidence>
<feature type="domain" description="Histidine kinase" evidence="7">
    <location>
        <begin position="196"/>
        <end position="411"/>
    </location>
</feature>
<keyword evidence="5 9" id="KW-0418">Kinase</keyword>
<dbReference type="NCBIfam" id="TIGR00229">
    <property type="entry name" value="sensory_box"/>
    <property type="match status" value="1"/>
</dbReference>
<dbReference type="InterPro" id="IPR004358">
    <property type="entry name" value="Sig_transdc_His_kin-like_C"/>
</dbReference>
<dbReference type="CDD" id="cd00130">
    <property type="entry name" value="PAS"/>
    <property type="match status" value="1"/>
</dbReference>
<dbReference type="RefSeq" id="WP_342161191.1">
    <property type="nucleotide sequence ID" value="NZ_JBCDNA010000003.1"/>
</dbReference>
<dbReference type="SMART" id="SM00387">
    <property type="entry name" value="HATPase_c"/>
    <property type="match status" value="1"/>
</dbReference>
<name>A0ABU9L6S6_9FLAO</name>
<dbReference type="Pfam" id="PF02518">
    <property type="entry name" value="HATPase_c"/>
    <property type="match status" value="1"/>
</dbReference>
<accession>A0ABU9L6S6</accession>
<organism evidence="9 10">
    <name type="scientific">Lutimonas vermicola</name>
    <dbReference type="NCBI Taxonomy" id="414288"/>
    <lineage>
        <taxon>Bacteria</taxon>
        <taxon>Pseudomonadati</taxon>
        <taxon>Bacteroidota</taxon>
        <taxon>Flavobacteriia</taxon>
        <taxon>Flavobacteriales</taxon>
        <taxon>Flavobacteriaceae</taxon>
        <taxon>Lutimonas</taxon>
    </lineage>
</organism>
<gene>
    <name evidence="9" type="ORF">AABB81_14065</name>
</gene>
<dbReference type="SUPFAM" id="SSF47384">
    <property type="entry name" value="Homodimeric domain of signal transducing histidine kinase"/>
    <property type="match status" value="1"/>
</dbReference>
<evidence type="ECO:0000256" key="5">
    <source>
        <dbReference type="ARBA" id="ARBA00022777"/>
    </source>
</evidence>
<dbReference type="InterPro" id="IPR050736">
    <property type="entry name" value="Sensor_HK_Regulatory"/>
</dbReference>
<comment type="catalytic activity">
    <reaction evidence="1">
        <text>ATP + protein L-histidine = ADP + protein N-phospho-L-histidine.</text>
        <dbReference type="EC" id="2.7.13.3"/>
    </reaction>
</comment>
<evidence type="ECO:0000256" key="3">
    <source>
        <dbReference type="ARBA" id="ARBA00022553"/>
    </source>
</evidence>
<dbReference type="PRINTS" id="PR00344">
    <property type="entry name" value="BCTRLSENSOR"/>
</dbReference>
<keyword evidence="10" id="KW-1185">Reference proteome</keyword>
<dbReference type="InterPro" id="IPR003661">
    <property type="entry name" value="HisK_dim/P_dom"/>
</dbReference>
<dbReference type="CDD" id="cd00075">
    <property type="entry name" value="HATPase"/>
    <property type="match status" value="1"/>
</dbReference>
<dbReference type="PANTHER" id="PTHR43711">
    <property type="entry name" value="TWO-COMPONENT HISTIDINE KINASE"/>
    <property type="match status" value="1"/>
</dbReference>
<keyword evidence="4 9" id="KW-0808">Transferase</keyword>
<dbReference type="CDD" id="cd00082">
    <property type="entry name" value="HisKA"/>
    <property type="match status" value="1"/>
</dbReference>
<evidence type="ECO:0000313" key="10">
    <source>
        <dbReference type="Proteomes" id="UP001474120"/>
    </source>
</evidence>
<dbReference type="InterPro" id="IPR005467">
    <property type="entry name" value="His_kinase_dom"/>
</dbReference>
<dbReference type="InterPro" id="IPR035965">
    <property type="entry name" value="PAS-like_dom_sf"/>
</dbReference>
<dbReference type="SUPFAM" id="SSF55785">
    <property type="entry name" value="PYP-like sensor domain (PAS domain)"/>
    <property type="match status" value="1"/>
</dbReference>
<dbReference type="Pfam" id="PF00512">
    <property type="entry name" value="HisKA"/>
    <property type="match status" value="1"/>
</dbReference>
<keyword evidence="3" id="KW-0597">Phosphoprotein</keyword>
<reference evidence="9 10" key="1">
    <citation type="submission" date="2024-04" db="EMBL/GenBank/DDBJ databases">
        <title>whole genome sequencing of Lutimonas vermicola strain IMCC1616.</title>
        <authorList>
            <person name="Bae S.S."/>
        </authorList>
    </citation>
    <scope>NUCLEOTIDE SEQUENCE [LARGE SCALE GENOMIC DNA]</scope>
    <source>
        <strain evidence="9 10">IMCC1616</strain>
    </source>
</reference>
<dbReference type="PANTHER" id="PTHR43711:SF26">
    <property type="entry name" value="SENSOR HISTIDINE KINASE RCSC"/>
    <property type="match status" value="1"/>
</dbReference>
<dbReference type="InterPro" id="IPR000014">
    <property type="entry name" value="PAS"/>
</dbReference>
<dbReference type="InterPro" id="IPR036097">
    <property type="entry name" value="HisK_dim/P_sf"/>
</dbReference>
<comment type="caution">
    <text evidence="9">The sequence shown here is derived from an EMBL/GenBank/DDBJ whole genome shotgun (WGS) entry which is preliminary data.</text>
</comment>
<evidence type="ECO:0000259" key="7">
    <source>
        <dbReference type="PROSITE" id="PS50109"/>
    </source>
</evidence>
<dbReference type="PROSITE" id="PS50109">
    <property type="entry name" value="HIS_KIN"/>
    <property type="match status" value="1"/>
</dbReference>
<evidence type="ECO:0000256" key="2">
    <source>
        <dbReference type="ARBA" id="ARBA00012438"/>
    </source>
</evidence>
<evidence type="ECO:0000259" key="8">
    <source>
        <dbReference type="PROSITE" id="PS50112"/>
    </source>
</evidence>
<proteinExistence type="predicted"/>
<evidence type="ECO:0000313" key="9">
    <source>
        <dbReference type="EMBL" id="MEL4457030.1"/>
    </source>
</evidence>
<keyword evidence="6" id="KW-0902">Two-component regulatory system</keyword>
<evidence type="ECO:0000256" key="4">
    <source>
        <dbReference type="ARBA" id="ARBA00022679"/>
    </source>
</evidence>
<dbReference type="Proteomes" id="UP001474120">
    <property type="component" value="Unassembled WGS sequence"/>
</dbReference>
<dbReference type="InterPro" id="IPR036890">
    <property type="entry name" value="HATPase_C_sf"/>
</dbReference>
<feature type="domain" description="PAS" evidence="8">
    <location>
        <begin position="13"/>
        <end position="75"/>
    </location>
</feature>
<dbReference type="Gene3D" id="3.30.450.20">
    <property type="entry name" value="PAS domain"/>
    <property type="match status" value="1"/>
</dbReference>
<dbReference type="EC" id="2.7.13.3" evidence="2"/>
<dbReference type="SMART" id="SM00091">
    <property type="entry name" value="PAS"/>
    <property type="match status" value="1"/>
</dbReference>
<dbReference type="InterPro" id="IPR003594">
    <property type="entry name" value="HATPase_dom"/>
</dbReference>
<evidence type="ECO:0000256" key="1">
    <source>
        <dbReference type="ARBA" id="ARBA00000085"/>
    </source>
</evidence>
<dbReference type="SUPFAM" id="SSF55874">
    <property type="entry name" value="ATPase domain of HSP90 chaperone/DNA topoisomerase II/histidine kinase"/>
    <property type="match status" value="1"/>
</dbReference>
<dbReference type="EMBL" id="JBCDNA010000003">
    <property type="protein sequence ID" value="MEL4457030.1"/>
    <property type="molecule type" value="Genomic_DNA"/>
</dbReference>
<dbReference type="Gene3D" id="1.10.287.130">
    <property type="match status" value="1"/>
</dbReference>
<dbReference type="PROSITE" id="PS50112">
    <property type="entry name" value="PAS"/>
    <property type="match status" value="1"/>
</dbReference>